<dbReference type="EMBL" id="KK207904">
    <property type="protein sequence ID" value="EZF49353.1"/>
    <property type="molecule type" value="Genomic_DNA"/>
</dbReference>
<organism evidence="1">
    <name type="scientific">Trichophyton rubrum CBS 288.86</name>
    <dbReference type="NCBI Taxonomy" id="1215330"/>
    <lineage>
        <taxon>Eukaryota</taxon>
        <taxon>Fungi</taxon>
        <taxon>Dikarya</taxon>
        <taxon>Ascomycota</taxon>
        <taxon>Pezizomycotina</taxon>
        <taxon>Eurotiomycetes</taxon>
        <taxon>Eurotiomycetidae</taxon>
        <taxon>Onygenales</taxon>
        <taxon>Arthrodermataceae</taxon>
        <taxon>Trichophyton</taxon>
    </lineage>
</organism>
<reference evidence="1" key="1">
    <citation type="submission" date="2014-02" db="EMBL/GenBank/DDBJ databases">
        <title>The Genome Sequence of Trichophyton rubrum (morphotype fischeri) CBS 288.86.</title>
        <authorList>
            <consortium name="The Broad Institute Genomics Platform"/>
            <person name="Cuomo C.A."/>
            <person name="White T.C."/>
            <person name="Graser Y."/>
            <person name="Martinez-Rossi N."/>
            <person name="Heitman J."/>
            <person name="Young S.K."/>
            <person name="Zeng Q."/>
            <person name="Gargeya S."/>
            <person name="Abouelleil A."/>
            <person name="Alvarado L."/>
            <person name="Chapman S.B."/>
            <person name="Gainer-Dewar J."/>
            <person name="Goldberg J."/>
            <person name="Griggs A."/>
            <person name="Gujja S."/>
            <person name="Hansen M."/>
            <person name="Howarth C."/>
            <person name="Imamovic A."/>
            <person name="Larimer J."/>
            <person name="Martinez D."/>
            <person name="Murphy C."/>
            <person name="Pearson M.D."/>
            <person name="Persinoti G."/>
            <person name="Poon T."/>
            <person name="Priest M."/>
            <person name="Roberts A.D."/>
            <person name="Saif S."/>
            <person name="Shea T.D."/>
            <person name="Sykes S.N."/>
            <person name="Wortman J."/>
            <person name="Nusbaum C."/>
            <person name="Birren B."/>
        </authorList>
    </citation>
    <scope>NUCLEOTIDE SEQUENCE [LARGE SCALE GENOMIC DNA]</scope>
    <source>
        <strain evidence="1">CBS 288.86</strain>
    </source>
</reference>
<gene>
    <name evidence="1" type="ORF">H103_07059</name>
</gene>
<dbReference type="HOGENOM" id="CLU_2238568_0_0_1"/>
<proteinExistence type="predicted"/>
<name>A0A022VUD4_TRIRU</name>
<evidence type="ECO:0000313" key="1">
    <source>
        <dbReference type="EMBL" id="EZF49353.1"/>
    </source>
</evidence>
<protein>
    <submittedName>
        <fullName evidence="1">Uncharacterized protein</fullName>
    </submittedName>
</protein>
<dbReference type="Proteomes" id="UP000023758">
    <property type="component" value="Unassembled WGS sequence"/>
</dbReference>
<sequence>MDAEGICSMAARQPLVAVTFSPEFVVSAGADRQQAVMDGSEVTVFHLVGVLTYIYSDTFGSIGVQVRMSSPPAMIPRQELSILRLLNTSADIKQAFIPRGCVRKLNFKRSRWASDVAIMVVLI</sequence>
<accession>A0A022VUD4</accession>
<dbReference type="AlphaFoldDB" id="A0A022VUD4"/>